<dbReference type="Proteomes" id="UP000250235">
    <property type="component" value="Unassembled WGS sequence"/>
</dbReference>
<accession>A0A2Z7BGX7</accession>
<organism evidence="2 3">
    <name type="scientific">Dorcoceras hygrometricum</name>
    <dbReference type="NCBI Taxonomy" id="472368"/>
    <lineage>
        <taxon>Eukaryota</taxon>
        <taxon>Viridiplantae</taxon>
        <taxon>Streptophyta</taxon>
        <taxon>Embryophyta</taxon>
        <taxon>Tracheophyta</taxon>
        <taxon>Spermatophyta</taxon>
        <taxon>Magnoliopsida</taxon>
        <taxon>eudicotyledons</taxon>
        <taxon>Gunneridae</taxon>
        <taxon>Pentapetalae</taxon>
        <taxon>asterids</taxon>
        <taxon>lamiids</taxon>
        <taxon>Lamiales</taxon>
        <taxon>Gesneriaceae</taxon>
        <taxon>Didymocarpoideae</taxon>
        <taxon>Trichosporeae</taxon>
        <taxon>Loxocarpinae</taxon>
        <taxon>Dorcoceras</taxon>
    </lineage>
</organism>
<dbReference type="AlphaFoldDB" id="A0A2Z7BGX7"/>
<feature type="region of interest" description="Disordered" evidence="1">
    <location>
        <begin position="250"/>
        <end position="275"/>
    </location>
</feature>
<protein>
    <submittedName>
        <fullName evidence="2">Uncharacterized protein</fullName>
    </submittedName>
</protein>
<keyword evidence="3" id="KW-1185">Reference proteome</keyword>
<name>A0A2Z7BGX7_9LAMI</name>
<evidence type="ECO:0000313" key="2">
    <source>
        <dbReference type="EMBL" id="KZV33693.1"/>
    </source>
</evidence>
<reference evidence="2 3" key="1">
    <citation type="journal article" date="2015" name="Proc. Natl. Acad. Sci. U.S.A.">
        <title>The resurrection genome of Boea hygrometrica: A blueprint for survival of dehydration.</title>
        <authorList>
            <person name="Xiao L."/>
            <person name="Yang G."/>
            <person name="Zhang L."/>
            <person name="Yang X."/>
            <person name="Zhao S."/>
            <person name="Ji Z."/>
            <person name="Zhou Q."/>
            <person name="Hu M."/>
            <person name="Wang Y."/>
            <person name="Chen M."/>
            <person name="Xu Y."/>
            <person name="Jin H."/>
            <person name="Xiao X."/>
            <person name="Hu G."/>
            <person name="Bao F."/>
            <person name="Hu Y."/>
            <person name="Wan P."/>
            <person name="Li L."/>
            <person name="Deng X."/>
            <person name="Kuang T."/>
            <person name="Xiang C."/>
            <person name="Zhu J.K."/>
            <person name="Oliver M.J."/>
            <person name="He Y."/>
        </authorList>
    </citation>
    <scope>NUCLEOTIDE SEQUENCE [LARGE SCALE GENOMIC DNA]</scope>
    <source>
        <strain evidence="3">cv. XS01</strain>
    </source>
</reference>
<gene>
    <name evidence="2" type="ORF">F511_19937</name>
</gene>
<dbReference type="OrthoDB" id="903879at2759"/>
<evidence type="ECO:0000313" key="3">
    <source>
        <dbReference type="Proteomes" id="UP000250235"/>
    </source>
</evidence>
<dbReference type="EMBL" id="KV005698">
    <property type="protein sequence ID" value="KZV33693.1"/>
    <property type="molecule type" value="Genomic_DNA"/>
</dbReference>
<evidence type="ECO:0000256" key="1">
    <source>
        <dbReference type="SAM" id="MobiDB-lite"/>
    </source>
</evidence>
<proteinExistence type="predicted"/>
<sequence length="275" mass="31346">MSSIIYPLAAILDSNKFTGLNYQDWLRNLKIVLALEKLLYTLEKSPRRKPLPMPVLRSWRSWKNCGMMSLSTMEKKYEVKPQYEELSKQLIMQHAIINAMKCMRAIKDRIARPVYQLENHLSQPLYPHGVSTGEIIDSQGTAQPIEASHPSPATSITVETPWNSNLYQVSKNQLNLNSTSKVLRSSSIIQIPNPTEYFSTLKRGLNLARNHLPKSVQHPKNALPNFSRNLCTPAASRSIPQVVLQSLMGNNRKSKPQGVQRHPNRRKQRLESTEI</sequence>